<sequence>MGVSTIEEASARLDRALGLNARGRHDAARRDFDAVLEWCAGAAGAVTSGSSEVTHLVVRARIGLAVCHLESRGDVEQALDLLSDAASVVEHDGALRAVVLGQRGLVLHRTGSLDAALRAMDEAVGLVPPEDERDRAVLHMNRGSLHSDLGRLTAAAADFATCLELARQIENEMYASMAAHNLGWVMYLQGDLPAALRAMDEAAEQAPDRHAAVGLIDRAQVLLDAGLLTEADDALREAREHLSRYRMLRDLAEVELVRSRVVLGLRRYADARRLARSASRRFDRLGNAPWMLRARVAELQAALTEHRSDGVAPTTARRHATWSLDLAHQGDELGGVAGLGVTIPAQLLAAEWLVAAGDVPAARAVLARVPGRLDRAPLPVRLQHEAVRAQLAFVAGDRRGGVRAVRRGQSALAEHRARLGSVDAVTASAVHGVRLGNVDVDAALRTRRPATIFDAVERGRAAFAGTGRVRPPSDPVLAGLLASARREVEAARALGAPSDPSHLARRQDHLRSARRLQDEARRRAWQHGGEAATPLATTERRLRAALAVAGSDAVVADLVIEGDDVLAVRVSAAATRLVRLAPRAAVAEQVRRARADFAVLSNVLIPVPMREAAVASLTRTLTALDDALVVPLEADGDLHLAARDLLLALPWASLPSRRGRRTWANSWVDLRRGEPVHRADDALVVAGPGLRFSGAEAKLVASVWEGAEALVGEDATCEAVVDGLRSAGVVHLAAHGTHETDNPLFSSLRLADGPLFAHELDGIDLHGVVVVLSACEVGLSTPRIGGESLGLTSVLLRLGARGDRERRPAARRRRRARHAVAPRGAARRRDARLGARPRGRRRARARPARLLRPAGALTERGSGGAPGG</sequence>
<protein>
    <submittedName>
        <fullName evidence="3">CHAT domain-containing protein</fullName>
    </submittedName>
</protein>
<feature type="compositionally biased region" description="Basic residues" evidence="1">
    <location>
        <begin position="834"/>
        <end position="849"/>
    </location>
</feature>
<evidence type="ECO:0000256" key="1">
    <source>
        <dbReference type="SAM" id="MobiDB-lite"/>
    </source>
</evidence>
<feature type="compositionally biased region" description="Basic residues" evidence="1">
    <location>
        <begin position="809"/>
        <end position="826"/>
    </location>
</feature>
<dbReference type="EMBL" id="BJNZ01000004">
    <property type="protein sequence ID" value="GED08861.1"/>
    <property type="molecule type" value="Genomic_DNA"/>
</dbReference>
<dbReference type="InterPro" id="IPR011990">
    <property type="entry name" value="TPR-like_helical_dom_sf"/>
</dbReference>
<feature type="region of interest" description="Disordered" evidence="1">
    <location>
        <begin position="802"/>
        <end position="868"/>
    </location>
</feature>
<dbReference type="RefSeq" id="WP_141388473.1">
    <property type="nucleotide sequence ID" value="NZ_BJNZ01000004.1"/>
</dbReference>
<proteinExistence type="predicted"/>
<organism evidence="3 4">
    <name type="scientific">Cellulosimicrobium cellulans</name>
    <name type="common">Arthrobacter luteus</name>
    <dbReference type="NCBI Taxonomy" id="1710"/>
    <lineage>
        <taxon>Bacteria</taxon>
        <taxon>Bacillati</taxon>
        <taxon>Actinomycetota</taxon>
        <taxon>Actinomycetes</taxon>
        <taxon>Micrococcales</taxon>
        <taxon>Promicromonosporaceae</taxon>
        <taxon>Cellulosimicrobium</taxon>
    </lineage>
</organism>
<dbReference type="Pfam" id="PF12770">
    <property type="entry name" value="CHAT"/>
    <property type="match status" value="1"/>
</dbReference>
<dbReference type="PANTHER" id="PTHR47691">
    <property type="entry name" value="REGULATOR-RELATED"/>
    <property type="match status" value="1"/>
</dbReference>
<dbReference type="SMART" id="SM00028">
    <property type="entry name" value="TPR"/>
    <property type="match status" value="6"/>
</dbReference>
<dbReference type="InterPro" id="IPR024983">
    <property type="entry name" value="CHAT_dom"/>
</dbReference>
<evidence type="ECO:0000259" key="2">
    <source>
        <dbReference type="Pfam" id="PF12770"/>
    </source>
</evidence>
<dbReference type="PANTHER" id="PTHR47691:SF3">
    <property type="entry name" value="HTH-TYPE TRANSCRIPTIONAL REGULATOR RV0890C-RELATED"/>
    <property type="match status" value="1"/>
</dbReference>
<dbReference type="Proteomes" id="UP000316659">
    <property type="component" value="Unassembled WGS sequence"/>
</dbReference>
<dbReference type="SUPFAM" id="SSF48452">
    <property type="entry name" value="TPR-like"/>
    <property type="match status" value="2"/>
</dbReference>
<evidence type="ECO:0000313" key="4">
    <source>
        <dbReference type="Proteomes" id="UP000316659"/>
    </source>
</evidence>
<feature type="domain" description="CHAT" evidence="2">
    <location>
        <begin position="619"/>
        <end position="801"/>
    </location>
</feature>
<dbReference type="Gene3D" id="1.25.40.10">
    <property type="entry name" value="Tetratricopeptide repeat domain"/>
    <property type="match status" value="1"/>
</dbReference>
<dbReference type="InterPro" id="IPR019734">
    <property type="entry name" value="TPR_rpt"/>
</dbReference>
<evidence type="ECO:0000313" key="3">
    <source>
        <dbReference type="EMBL" id="GED08861.1"/>
    </source>
</evidence>
<comment type="caution">
    <text evidence="3">The sequence shown here is derived from an EMBL/GenBank/DDBJ whole genome shotgun (WGS) entry which is preliminary data.</text>
</comment>
<name>A0A4Y4E2I6_CELCE</name>
<gene>
    <name evidence="3" type="ORF">CCE02nite_08600</name>
</gene>
<dbReference type="Pfam" id="PF13424">
    <property type="entry name" value="TPR_12"/>
    <property type="match status" value="1"/>
</dbReference>
<reference evidence="3 4" key="1">
    <citation type="submission" date="2019-06" db="EMBL/GenBank/DDBJ databases">
        <title>Whole genome shotgun sequence of Cellulosimicrobium cellulans NBRC 15516.</title>
        <authorList>
            <person name="Hosoyama A."/>
            <person name="Uohara A."/>
            <person name="Ohji S."/>
            <person name="Ichikawa N."/>
        </authorList>
    </citation>
    <scope>NUCLEOTIDE SEQUENCE [LARGE SCALE GENOMIC DNA]</scope>
    <source>
        <strain evidence="3 4">NBRC 15516</strain>
    </source>
</reference>
<dbReference type="AlphaFoldDB" id="A0A4Y4E2I6"/>
<accession>A0A4Y4E2I6</accession>